<dbReference type="GO" id="GO:0005886">
    <property type="term" value="C:plasma membrane"/>
    <property type="evidence" value="ECO:0007669"/>
    <property type="project" value="TreeGrafter"/>
</dbReference>
<evidence type="ECO:0000313" key="4">
    <source>
        <dbReference type="Proteomes" id="UP001345219"/>
    </source>
</evidence>
<sequence length="100" mass="11528">MDGARDTEIAMGAYQPRHLAATEPARGQIYGFRMALWYEHLHRVDDLFETPRSLQCKRRVTPWQRRTGSPTRIIRSSQPNDDEYVLEKEVTAKSIGILGL</sequence>
<dbReference type="EMBL" id="JAXIOK010000019">
    <property type="protein sequence ID" value="KAK4748866.1"/>
    <property type="molecule type" value="Genomic_DNA"/>
</dbReference>
<evidence type="ECO:0000256" key="1">
    <source>
        <dbReference type="ARBA" id="ARBA00022737"/>
    </source>
</evidence>
<dbReference type="InterPro" id="IPR015679">
    <property type="entry name" value="PLipase_D_fam"/>
</dbReference>
<dbReference type="Proteomes" id="UP001345219">
    <property type="component" value="Chromosome 12"/>
</dbReference>
<gene>
    <name evidence="3" type="ORF">SAY87_015452</name>
</gene>
<keyword evidence="1" id="KW-0677">Repeat</keyword>
<reference evidence="3 4" key="1">
    <citation type="journal article" date="2023" name="Hortic Res">
        <title>Pangenome of water caltrop reveals structural variations and asymmetric subgenome divergence after allopolyploidization.</title>
        <authorList>
            <person name="Zhang X."/>
            <person name="Chen Y."/>
            <person name="Wang L."/>
            <person name="Yuan Y."/>
            <person name="Fang M."/>
            <person name="Shi L."/>
            <person name="Lu R."/>
            <person name="Comes H.P."/>
            <person name="Ma Y."/>
            <person name="Chen Y."/>
            <person name="Huang G."/>
            <person name="Zhou Y."/>
            <person name="Zheng Z."/>
            <person name="Qiu Y."/>
        </authorList>
    </citation>
    <scope>NUCLEOTIDE SEQUENCE [LARGE SCALE GENOMIC DNA]</scope>
    <source>
        <tissue evidence="3">Roots</tissue>
    </source>
</reference>
<proteinExistence type="predicted"/>
<dbReference type="PANTHER" id="PTHR18896">
    <property type="entry name" value="PHOSPHOLIPASE D"/>
    <property type="match status" value="1"/>
</dbReference>
<keyword evidence="4" id="KW-1185">Reference proteome</keyword>
<evidence type="ECO:0000313" key="3">
    <source>
        <dbReference type="EMBL" id="KAK4748866.1"/>
    </source>
</evidence>
<dbReference type="GO" id="GO:0009395">
    <property type="term" value="P:phospholipid catabolic process"/>
    <property type="evidence" value="ECO:0007669"/>
    <property type="project" value="TreeGrafter"/>
</dbReference>
<accession>A0AAN7JE29</accession>
<dbReference type="GO" id="GO:0004630">
    <property type="term" value="F:phospholipase D activity"/>
    <property type="evidence" value="ECO:0007669"/>
    <property type="project" value="TreeGrafter"/>
</dbReference>
<keyword evidence="2" id="KW-0443">Lipid metabolism</keyword>
<evidence type="ECO:0000256" key="2">
    <source>
        <dbReference type="ARBA" id="ARBA00023098"/>
    </source>
</evidence>
<organism evidence="3 4">
    <name type="scientific">Trapa incisa</name>
    <dbReference type="NCBI Taxonomy" id="236973"/>
    <lineage>
        <taxon>Eukaryota</taxon>
        <taxon>Viridiplantae</taxon>
        <taxon>Streptophyta</taxon>
        <taxon>Embryophyta</taxon>
        <taxon>Tracheophyta</taxon>
        <taxon>Spermatophyta</taxon>
        <taxon>Magnoliopsida</taxon>
        <taxon>eudicotyledons</taxon>
        <taxon>Gunneridae</taxon>
        <taxon>Pentapetalae</taxon>
        <taxon>rosids</taxon>
        <taxon>malvids</taxon>
        <taxon>Myrtales</taxon>
        <taxon>Lythraceae</taxon>
        <taxon>Trapa</taxon>
    </lineage>
</organism>
<dbReference type="AlphaFoldDB" id="A0AAN7JE29"/>
<dbReference type="PANTHER" id="PTHR18896:SF60">
    <property type="entry name" value="PHOSPHOLIPASE D"/>
    <property type="match status" value="1"/>
</dbReference>
<protein>
    <submittedName>
        <fullName evidence="3">Uncharacterized protein</fullName>
    </submittedName>
</protein>
<comment type="caution">
    <text evidence="3">The sequence shown here is derived from an EMBL/GenBank/DDBJ whole genome shotgun (WGS) entry which is preliminary data.</text>
</comment>
<name>A0AAN7JE29_9MYRT</name>